<dbReference type="Proteomes" id="UP000657739">
    <property type="component" value="Unassembled WGS sequence"/>
</dbReference>
<evidence type="ECO:0000313" key="1">
    <source>
        <dbReference type="EMBL" id="MBD3708441.1"/>
    </source>
</evidence>
<dbReference type="EMBL" id="JACXTE010000001">
    <property type="protein sequence ID" value="MBD3708441.1"/>
    <property type="molecule type" value="Genomic_DNA"/>
</dbReference>
<evidence type="ECO:0000313" key="2">
    <source>
        <dbReference type="Proteomes" id="UP000657739"/>
    </source>
</evidence>
<dbReference type="AlphaFoldDB" id="A0A927DPS6"/>
<name>A0A927DPS6_KLEPN</name>
<gene>
    <name evidence="1" type="ORF">IE987_21315</name>
</gene>
<accession>A0A927DPS6</accession>
<comment type="caution">
    <text evidence="1">The sequence shown here is derived from an EMBL/GenBank/DDBJ whole genome shotgun (WGS) entry which is preliminary data.</text>
</comment>
<protein>
    <submittedName>
        <fullName evidence="1">Uncharacterized protein</fullName>
    </submittedName>
</protein>
<proteinExistence type="predicted"/>
<organism evidence="1 2">
    <name type="scientific">Klebsiella pneumoniae</name>
    <dbReference type="NCBI Taxonomy" id="573"/>
    <lineage>
        <taxon>Bacteria</taxon>
        <taxon>Pseudomonadati</taxon>
        <taxon>Pseudomonadota</taxon>
        <taxon>Gammaproteobacteria</taxon>
        <taxon>Enterobacterales</taxon>
        <taxon>Enterobacteriaceae</taxon>
        <taxon>Klebsiella/Raoultella group</taxon>
        <taxon>Klebsiella</taxon>
        <taxon>Klebsiella pneumoniae complex</taxon>
    </lineage>
</organism>
<reference evidence="1" key="1">
    <citation type="submission" date="2020-07" db="EMBL/GenBank/DDBJ databases">
        <title>Clinical and genomic characterization of carbapenemase-producing Enterobacterales causing secondary infections during the COVID-19 crisis at a New York City hospital.</title>
        <authorList>
            <person name="Gomez-Simmonds A."/>
            <person name="Annavajhala M.K."/>
            <person name="Uhlemann A.-C."/>
        </authorList>
    </citation>
    <scope>NUCLEOTIDE SEQUENCE</scope>
    <source>
        <strain evidence="1">NK1593</strain>
    </source>
</reference>
<sequence length="65" mass="7283">MGDINHLIAFLLQPGIDGALDHHPHCRQQDNNHQNEEAADVAGDQGEFFGVILWLNDSSLFVNRM</sequence>